<dbReference type="GO" id="GO:0051539">
    <property type="term" value="F:4 iron, 4 sulfur cluster binding"/>
    <property type="evidence" value="ECO:0007669"/>
    <property type="project" value="UniProtKB-KW"/>
</dbReference>
<dbReference type="InterPro" id="IPR006066">
    <property type="entry name" value="NO2/SO3_Rdtase_FeS/sirohaem_BS"/>
</dbReference>
<dbReference type="Gene3D" id="3.90.480.10">
    <property type="entry name" value="Sulfite Reductase Hemoprotein,Domain 2"/>
    <property type="match status" value="1"/>
</dbReference>
<dbReference type="InterPro" id="IPR045854">
    <property type="entry name" value="NO2/SO3_Rdtase_4Fe4S_sf"/>
</dbReference>
<dbReference type="InterPro" id="IPR051329">
    <property type="entry name" value="NIR_SIR_4Fe-4S"/>
</dbReference>
<keyword evidence="1" id="KW-0004">4Fe-4S</keyword>
<keyword evidence="10" id="KW-1185">Reference proteome</keyword>
<feature type="domain" description="Nitrite/sulphite reductase 4Fe-4S" evidence="7">
    <location>
        <begin position="122"/>
        <end position="276"/>
    </location>
</feature>
<dbReference type="AlphaFoldDB" id="A0A4R8DNH4"/>
<dbReference type="Pfam" id="PF01077">
    <property type="entry name" value="NIR_SIR"/>
    <property type="match status" value="2"/>
</dbReference>
<dbReference type="EMBL" id="SODV01000001">
    <property type="protein sequence ID" value="TDW99358.1"/>
    <property type="molecule type" value="Genomic_DNA"/>
</dbReference>
<proteinExistence type="predicted"/>
<dbReference type="GO" id="GO:0016491">
    <property type="term" value="F:oxidoreductase activity"/>
    <property type="evidence" value="ECO:0007669"/>
    <property type="project" value="UniProtKB-KW"/>
</dbReference>
<feature type="domain" description="Nitrite/sulphite reductase 4Fe-4S" evidence="7">
    <location>
        <begin position="399"/>
        <end position="545"/>
    </location>
</feature>
<dbReference type="InterPro" id="IPR006067">
    <property type="entry name" value="NO2/SO3_Rdtase_4Fe4S_dom"/>
</dbReference>
<organism evidence="9 10">
    <name type="scientific">Dinghuibacter silviterrae</name>
    <dbReference type="NCBI Taxonomy" id="1539049"/>
    <lineage>
        <taxon>Bacteria</taxon>
        <taxon>Pseudomonadati</taxon>
        <taxon>Bacteroidota</taxon>
        <taxon>Chitinophagia</taxon>
        <taxon>Chitinophagales</taxon>
        <taxon>Chitinophagaceae</taxon>
        <taxon>Dinghuibacter</taxon>
    </lineage>
</organism>
<dbReference type="PANTHER" id="PTHR32439:SF9">
    <property type="entry name" value="BLR3264 PROTEIN"/>
    <property type="match status" value="1"/>
</dbReference>
<dbReference type="InterPro" id="IPR005117">
    <property type="entry name" value="NiRdtase/SiRdtase_haem-b_fer"/>
</dbReference>
<dbReference type="OrthoDB" id="9803707at2"/>
<evidence type="ECO:0000313" key="9">
    <source>
        <dbReference type="EMBL" id="TDW99358.1"/>
    </source>
</evidence>
<evidence type="ECO:0000256" key="6">
    <source>
        <dbReference type="ARBA" id="ARBA00023014"/>
    </source>
</evidence>
<dbReference type="SUPFAM" id="SSF55124">
    <property type="entry name" value="Nitrite/Sulfite reductase N-terminal domain-like"/>
    <property type="match status" value="2"/>
</dbReference>
<dbReference type="Proteomes" id="UP000294498">
    <property type="component" value="Unassembled WGS sequence"/>
</dbReference>
<evidence type="ECO:0000256" key="5">
    <source>
        <dbReference type="ARBA" id="ARBA00023004"/>
    </source>
</evidence>
<evidence type="ECO:0000313" key="10">
    <source>
        <dbReference type="Proteomes" id="UP000294498"/>
    </source>
</evidence>
<reference evidence="9 10" key="1">
    <citation type="submission" date="2019-03" db="EMBL/GenBank/DDBJ databases">
        <title>Genomic Encyclopedia of Type Strains, Phase IV (KMG-IV): sequencing the most valuable type-strain genomes for metagenomic binning, comparative biology and taxonomic classification.</title>
        <authorList>
            <person name="Goeker M."/>
        </authorList>
    </citation>
    <scope>NUCLEOTIDE SEQUENCE [LARGE SCALE GENOMIC DNA]</scope>
    <source>
        <strain evidence="9 10">DSM 100059</strain>
    </source>
</reference>
<dbReference type="RefSeq" id="WP_133989986.1">
    <property type="nucleotide sequence ID" value="NZ_SODV01000001.1"/>
</dbReference>
<keyword evidence="4" id="KW-0560">Oxidoreductase</keyword>
<dbReference type="SUPFAM" id="SSF56014">
    <property type="entry name" value="Nitrite and sulphite reductase 4Fe-4S domain-like"/>
    <property type="match status" value="2"/>
</dbReference>
<dbReference type="InterPro" id="IPR036136">
    <property type="entry name" value="Nit/Sulf_reduc_fer-like_dom_sf"/>
</dbReference>
<dbReference type="Gene3D" id="3.30.413.10">
    <property type="entry name" value="Sulfite Reductase Hemoprotein, domain 1"/>
    <property type="match status" value="2"/>
</dbReference>
<feature type="domain" description="Nitrite/Sulfite reductase ferredoxin-like" evidence="8">
    <location>
        <begin position="325"/>
        <end position="389"/>
    </location>
</feature>
<keyword evidence="5" id="KW-0408">Iron</keyword>
<gene>
    <name evidence="9" type="ORF">EDB95_0367</name>
</gene>
<protein>
    <submittedName>
        <fullName evidence="9">Sulfite reductase (Ferredoxin)</fullName>
    </submittedName>
</protein>
<evidence type="ECO:0000256" key="4">
    <source>
        <dbReference type="ARBA" id="ARBA00023002"/>
    </source>
</evidence>
<dbReference type="Pfam" id="PF03460">
    <property type="entry name" value="NIR_SIR_ferr"/>
    <property type="match status" value="2"/>
</dbReference>
<dbReference type="PANTHER" id="PTHR32439">
    <property type="entry name" value="FERREDOXIN--NITRITE REDUCTASE, CHLOROPLASTIC"/>
    <property type="match status" value="1"/>
</dbReference>
<keyword evidence="3" id="KW-0479">Metal-binding</keyword>
<sequence length="709" mass="79435">MQSFRTELENPIVEKDIIDLEKKIKLFRDGQIPDEKFRSLRLARGIYGQRQPGVQMIRIKLPFGKMTFAQAKRIADISDEYATSNLHLTTRQDVQIHFVSLDRTPELWSKLEEESITIREACGNTVRNITASDQAGIDPLEPFDVTPYAHAAFAYFLRNPICQDMGRKFKIAFSSSERDTAFTFIHDIGAVPKVKYENGKEIRGFKVMLGGGLGAQPYLAHVAHEFLEADQLIPYIENVLRVFDRHGERASRGKARLKFLIQKIGLPEFNRLVEEEKLALKNHRVPVDAENWPVPELPAAYTPVPAYSIKNPLQYELWKKTNVFEQKQEGYFGAYVRVSLGDIPSHTTRELIDRLKPVAADDIRVTVNQGLLFRYIRPQHLPYFFSVLESLGLSAPGFDSVADVTACPGTDTCNLAISSSTGIAAALEEVVDNEFPELLENTDIKIKISGCMNSCGQHSMAGIGFHGSSLKSGTNVVPALQVCLGGGVLGDGLGRVSDKVIKIPSRRGPQALRLLLKDYEAFKEPKERYHEYFERKGNKYFYELLKPLADLTDVKAGELVDWGKQEKFATAIGVGECAGVVIDLVQTLLYEGEEKLDWALQALEEGAYADGIYHIYSSFIQTAKALLLGEQVACNTQTGILRDFDKHFTAEGRFDLFTNLSEATLQINKNAPGAEFAWAYLGQARDFYQWATEFRKAQKAKEAVPALQS</sequence>
<dbReference type="GO" id="GO:0046872">
    <property type="term" value="F:metal ion binding"/>
    <property type="evidence" value="ECO:0007669"/>
    <property type="project" value="UniProtKB-KW"/>
</dbReference>
<evidence type="ECO:0000256" key="1">
    <source>
        <dbReference type="ARBA" id="ARBA00022485"/>
    </source>
</evidence>
<accession>A0A4R8DNH4</accession>
<dbReference type="GO" id="GO:0020037">
    <property type="term" value="F:heme binding"/>
    <property type="evidence" value="ECO:0007669"/>
    <property type="project" value="InterPro"/>
</dbReference>
<keyword evidence="2" id="KW-0349">Heme</keyword>
<evidence type="ECO:0000256" key="3">
    <source>
        <dbReference type="ARBA" id="ARBA00022723"/>
    </source>
</evidence>
<evidence type="ECO:0000259" key="8">
    <source>
        <dbReference type="Pfam" id="PF03460"/>
    </source>
</evidence>
<feature type="domain" description="Nitrite/Sulfite reductase ferredoxin-like" evidence="8">
    <location>
        <begin position="47"/>
        <end position="113"/>
    </location>
</feature>
<comment type="caution">
    <text evidence="9">The sequence shown here is derived from an EMBL/GenBank/DDBJ whole genome shotgun (WGS) entry which is preliminary data.</text>
</comment>
<dbReference type="PRINTS" id="PR00397">
    <property type="entry name" value="SIROHAEM"/>
</dbReference>
<evidence type="ECO:0000256" key="2">
    <source>
        <dbReference type="ARBA" id="ARBA00022617"/>
    </source>
</evidence>
<evidence type="ECO:0000259" key="7">
    <source>
        <dbReference type="Pfam" id="PF01077"/>
    </source>
</evidence>
<name>A0A4R8DNH4_9BACT</name>
<keyword evidence="6" id="KW-0411">Iron-sulfur</keyword>